<accession>A0AAU3I8W9</accession>
<feature type="region of interest" description="Disordered" evidence="1">
    <location>
        <begin position="79"/>
        <end position="119"/>
    </location>
</feature>
<evidence type="ECO:0000256" key="1">
    <source>
        <dbReference type="SAM" id="MobiDB-lite"/>
    </source>
</evidence>
<gene>
    <name evidence="2" type="ORF">OG699_39960</name>
</gene>
<dbReference type="EMBL" id="CP109546">
    <property type="protein sequence ID" value="WTZ13614.1"/>
    <property type="molecule type" value="Genomic_DNA"/>
</dbReference>
<proteinExistence type="predicted"/>
<feature type="compositionally biased region" description="Gly residues" evidence="1">
    <location>
        <begin position="110"/>
        <end position="119"/>
    </location>
</feature>
<sequence length="119" mass="12368">MTASGQRRVHAAGAGELPLVTSCGRRISVKELRLPTPGRPIGRVTLDVGPDQGDEHGVWASLTPAEARELARRLIAHAAGVEPAGPPDQEAPRAHDTRLDTPRGTTGAATGFGSGHRSV</sequence>
<protein>
    <submittedName>
        <fullName evidence="2">Uncharacterized protein</fullName>
    </submittedName>
</protein>
<dbReference type="AlphaFoldDB" id="A0AAU3I8W9"/>
<feature type="region of interest" description="Disordered" evidence="1">
    <location>
        <begin position="36"/>
        <end position="55"/>
    </location>
</feature>
<evidence type="ECO:0000313" key="2">
    <source>
        <dbReference type="EMBL" id="WTZ13614.1"/>
    </source>
</evidence>
<reference evidence="2" key="1">
    <citation type="submission" date="2022-10" db="EMBL/GenBank/DDBJ databases">
        <title>The complete genomes of actinobacterial strains from the NBC collection.</title>
        <authorList>
            <person name="Joergensen T.S."/>
            <person name="Alvarez Arevalo M."/>
            <person name="Sterndorff E.B."/>
            <person name="Faurdal D."/>
            <person name="Vuksanovic O."/>
            <person name="Mourched A.-S."/>
            <person name="Charusanti P."/>
            <person name="Shaw S."/>
            <person name="Blin K."/>
            <person name="Weber T."/>
        </authorList>
    </citation>
    <scope>NUCLEOTIDE SEQUENCE</scope>
    <source>
        <strain evidence="2">NBC_01393</strain>
    </source>
</reference>
<organism evidence="2">
    <name type="scientific">Streptomyces sp. NBC_01393</name>
    <dbReference type="NCBI Taxonomy" id="2903851"/>
    <lineage>
        <taxon>Bacteria</taxon>
        <taxon>Bacillati</taxon>
        <taxon>Actinomycetota</taxon>
        <taxon>Actinomycetes</taxon>
        <taxon>Kitasatosporales</taxon>
        <taxon>Streptomycetaceae</taxon>
        <taxon>Streptomyces</taxon>
    </lineage>
</organism>
<name>A0AAU3I8W9_9ACTN</name>
<feature type="compositionally biased region" description="Basic and acidic residues" evidence="1">
    <location>
        <begin position="90"/>
        <end position="101"/>
    </location>
</feature>